<keyword evidence="2" id="KW-0472">Membrane</keyword>
<dbReference type="EMBL" id="OC873280">
    <property type="protein sequence ID" value="CAD7636335.1"/>
    <property type="molecule type" value="Genomic_DNA"/>
</dbReference>
<keyword evidence="2" id="KW-0812">Transmembrane</keyword>
<keyword evidence="4" id="KW-1185">Reference proteome</keyword>
<feature type="transmembrane region" description="Helical" evidence="2">
    <location>
        <begin position="37"/>
        <end position="59"/>
    </location>
</feature>
<reference evidence="3" key="1">
    <citation type="submission" date="2020-11" db="EMBL/GenBank/DDBJ databases">
        <authorList>
            <person name="Tran Van P."/>
        </authorList>
    </citation>
    <scope>NUCLEOTIDE SEQUENCE</scope>
</reference>
<organism evidence="3">
    <name type="scientific">Medioppia subpectinata</name>
    <dbReference type="NCBI Taxonomy" id="1979941"/>
    <lineage>
        <taxon>Eukaryota</taxon>
        <taxon>Metazoa</taxon>
        <taxon>Ecdysozoa</taxon>
        <taxon>Arthropoda</taxon>
        <taxon>Chelicerata</taxon>
        <taxon>Arachnida</taxon>
        <taxon>Acari</taxon>
        <taxon>Acariformes</taxon>
        <taxon>Sarcoptiformes</taxon>
        <taxon>Oribatida</taxon>
        <taxon>Brachypylina</taxon>
        <taxon>Oppioidea</taxon>
        <taxon>Oppiidae</taxon>
        <taxon>Medioppia</taxon>
    </lineage>
</organism>
<proteinExistence type="predicted"/>
<evidence type="ECO:0000256" key="1">
    <source>
        <dbReference type="SAM" id="MobiDB-lite"/>
    </source>
</evidence>
<dbReference type="Proteomes" id="UP000759131">
    <property type="component" value="Unassembled WGS sequence"/>
</dbReference>
<feature type="compositionally biased region" description="Polar residues" evidence="1">
    <location>
        <begin position="149"/>
        <end position="158"/>
    </location>
</feature>
<sequence length="175" mass="19391">ILSIAFTRSHNAGGLTWTQVVTFYAYWPEWTKSMSTVFQITPLFLVFFIGSVQLIIYLYPKQSSGLFHERIQALFCPTLTSFMSDPNSVGNLNSGYVADDPPPKYEAPPSYSTATARQIVSQIRGRLTPSGSIRMNFLNRTNNMADTVSAGHHNSATDSKFAELKHDGIGTTSRT</sequence>
<protein>
    <submittedName>
        <fullName evidence="3">Uncharacterized protein</fullName>
    </submittedName>
</protein>
<dbReference type="OrthoDB" id="6366319at2759"/>
<feature type="region of interest" description="Disordered" evidence="1">
    <location>
        <begin position="149"/>
        <end position="175"/>
    </location>
</feature>
<feature type="non-terminal residue" evidence="3">
    <location>
        <position position="1"/>
    </location>
</feature>
<accession>A0A7R9L9P5</accession>
<evidence type="ECO:0000313" key="4">
    <source>
        <dbReference type="Proteomes" id="UP000759131"/>
    </source>
</evidence>
<gene>
    <name evidence="3" type="ORF">OSB1V03_LOCUS16607</name>
</gene>
<evidence type="ECO:0000313" key="3">
    <source>
        <dbReference type="EMBL" id="CAD7636335.1"/>
    </source>
</evidence>
<dbReference type="EMBL" id="CAJPIZ010018705">
    <property type="protein sequence ID" value="CAG2116648.1"/>
    <property type="molecule type" value="Genomic_DNA"/>
</dbReference>
<dbReference type="AlphaFoldDB" id="A0A7R9L9P5"/>
<keyword evidence="2" id="KW-1133">Transmembrane helix</keyword>
<evidence type="ECO:0000256" key="2">
    <source>
        <dbReference type="SAM" id="Phobius"/>
    </source>
</evidence>
<name>A0A7R9L9P5_9ACAR</name>